<dbReference type="EMBL" id="CP107006">
    <property type="protein sequence ID" value="UYQ95591.1"/>
    <property type="molecule type" value="Genomic_DNA"/>
</dbReference>
<accession>A0ABY6JBC6</accession>
<evidence type="ECO:0000313" key="1">
    <source>
        <dbReference type="EMBL" id="UYQ95591.1"/>
    </source>
</evidence>
<organism evidence="1 2">
    <name type="scientific">Chitinophaga horti</name>
    <dbReference type="NCBI Taxonomy" id="2920382"/>
    <lineage>
        <taxon>Bacteria</taxon>
        <taxon>Pseudomonadati</taxon>
        <taxon>Bacteroidota</taxon>
        <taxon>Chitinophagia</taxon>
        <taxon>Chitinophagales</taxon>
        <taxon>Chitinophagaceae</taxon>
        <taxon>Chitinophaga</taxon>
    </lineage>
</organism>
<keyword evidence="2" id="KW-1185">Reference proteome</keyword>
<reference evidence="1" key="1">
    <citation type="submission" date="2022-10" db="EMBL/GenBank/DDBJ databases">
        <title>Chitinophaga sp. nov., isolated from soil.</title>
        <authorList>
            <person name="Jeon C.O."/>
        </authorList>
    </citation>
    <scope>NUCLEOTIDE SEQUENCE</scope>
    <source>
        <strain evidence="1">R8</strain>
    </source>
</reference>
<protein>
    <submittedName>
        <fullName evidence="1">Uncharacterized protein</fullName>
    </submittedName>
</protein>
<name>A0ABY6JBC6_9BACT</name>
<sequence>MERIVSIPILHNRQLCQANFTLALMKLEQNSTEEYQLYLEAAIKQGPNAWLEKMFYLAKVELEALLIK</sequence>
<dbReference type="RefSeq" id="WP_264283309.1">
    <property type="nucleotide sequence ID" value="NZ_CP107006.1"/>
</dbReference>
<gene>
    <name evidence="1" type="ORF">MKQ68_10810</name>
</gene>
<proteinExistence type="predicted"/>
<dbReference type="Proteomes" id="UP001162741">
    <property type="component" value="Chromosome"/>
</dbReference>
<evidence type="ECO:0000313" key="2">
    <source>
        <dbReference type="Proteomes" id="UP001162741"/>
    </source>
</evidence>